<dbReference type="PANTHER" id="PTHR34599">
    <property type="entry name" value="PEROXIDASE-RELATED"/>
    <property type="match status" value="1"/>
</dbReference>
<proteinExistence type="predicted"/>
<dbReference type="Gene3D" id="1.10.606.10">
    <property type="entry name" value="Vanadium-containing Chloroperoxidase, domain 2"/>
    <property type="match status" value="1"/>
</dbReference>
<accession>A0A1G8YKF6</accession>
<evidence type="ECO:0000313" key="2">
    <source>
        <dbReference type="EMBL" id="SDK02560.1"/>
    </source>
</evidence>
<dbReference type="GO" id="GO:0004601">
    <property type="term" value="F:peroxidase activity"/>
    <property type="evidence" value="ECO:0007669"/>
    <property type="project" value="InterPro"/>
</dbReference>
<evidence type="ECO:0008006" key="4">
    <source>
        <dbReference type="Google" id="ProtNLM"/>
    </source>
</evidence>
<dbReference type="RefSeq" id="WP_089678983.1">
    <property type="nucleotide sequence ID" value="NZ_FNFO01000001.1"/>
</dbReference>
<evidence type="ECO:0000313" key="3">
    <source>
        <dbReference type="Proteomes" id="UP000198510"/>
    </source>
</evidence>
<dbReference type="InterPro" id="IPR052559">
    <property type="entry name" value="V-haloperoxidase"/>
</dbReference>
<name>A0A1G8YKF6_9BACT</name>
<dbReference type="AlphaFoldDB" id="A0A1G8YKF6"/>
<dbReference type="InterPro" id="IPR036938">
    <property type="entry name" value="PAP2/HPO_sf"/>
</dbReference>
<dbReference type="SUPFAM" id="SSF48317">
    <property type="entry name" value="Acid phosphatase/Vanadium-dependent haloperoxidase"/>
    <property type="match status" value="1"/>
</dbReference>
<sequence>MQTARPTTAETVRNEAAKLASHRPHPHHLNNKEEYEYRDYSDRPDCPITCLASFTKGLPHDLTTGLLLNPVDYKLFVAGIQSGDPVDFQHTPLGPGVKFVTPNCPSDERIKVDSTAATRASAWCSNMAKEYPPNPKNPAEKGAYVRAWESAGAGNVFDLQGPDAQAVTMPPAPRLDSDELLGEIAELYAMALLRDLPFRHFRLPAGCSARPADKTSPPPCADPDSFDHATAFLNSLAWFNGGALAKPPTLAEAARRRTLQADGSNGFRGQTPGEQVGPYLSQFLLLGNTSLESKMPAPAARQADQGYIRYGAISIEQKVRIATPCKDYLTIWAPFIDVQNGADLRGLESYEAPTRPTKKNPCPPDGHRFITTPRDLATYVHYDALYEAYLNACIFLLSSGAPFDRGIPFLEADVFDKQQGFAHFGGPHILTLVTEVATRALKAVRYQKFNVHRRLRPEAMGGHFDRWHKINALKTGKLAPFRPIAEGLSALHWNGTAFPDVVKAHNAANNATYFSDEVDSAADSYLLPMAFPEGSPMHPSYGAGHATVAGACITILKAYFDHGWTPPAWFDDAQPVAYEPSNDGSRLIAIELDKPLTVEGELNKLAANIAIGRNWGGVHYYSDYIESIRLGEQIALGLLEEQKLCYPENFTMTVPLFDGGAVRI</sequence>
<dbReference type="CDD" id="cd03398">
    <property type="entry name" value="PAP2_haloperoxidase"/>
    <property type="match status" value="1"/>
</dbReference>
<dbReference type="InterPro" id="IPR016119">
    <property type="entry name" value="Br/Cl_peroxidase_C"/>
</dbReference>
<dbReference type="Proteomes" id="UP000198510">
    <property type="component" value="Unassembled WGS sequence"/>
</dbReference>
<dbReference type="PANTHER" id="PTHR34599:SF1">
    <property type="entry name" value="PHOSPHATIDIC ACID PHOSPHATASE TYPE 2_HALOPEROXIDASE DOMAIN-CONTAINING PROTEIN"/>
    <property type="match status" value="1"/>
</dbReference>
<dbReference type="STRING" id="1075417.SAMN05421823_101683"/>
<dbReference type="EMBL" id="FNFO01000001">
    <property type="protein sequence ID" value="SDK02560.1"/>
    <property type="molecule type" value="Genomic_DNA"/>
</dbReference>
<reference evidence="2 3" key="1">
    <citation type="submission" date="2016-10" db="EMBL/GenBank/DDBJ databases">
        <authorList>
            <person name="de Groot N.N."/>
        </authorList>
    </citation>
    <scope>NUCLEOTIDE SEQUENCE [LARGE SCALE GENOMIC DNA]</scope>
    <source>
        <strain evidence="2 3">DSM 25186</strain>
    </source>
</reference>
<feature type="compositionally biased region" description="Polar residues" evidence="1">
    <location>
        <begin position="1"/>
        <end position="11"/>
    </location>
</feature>
<feature type="compositionally biased region" description="Basic residues" evidence="1">
    <location>
        <begin position="20"/>
        <end position="29"/>
    </location>
</feature>
<feature type="region of interest" description="Disordered" evidence="1">
    <location>
        <begin position="1"/>
        <end position="32"/>
    </location>
</feature>
<dbReference type="OrthoDB" id="7793240at2"/>
<protein>
    <recommendedName>
        <fullName evidence="4">PAP2 superfamily protein</fullName>
    </recommendedName>
</protein>
<evidence type="ECO:0000256" key="1">
    <source>
        <dbReference type="SAM" id="MobiDB-lite"/>
    </source>
</evidence>
<gene>
    <name evidence="2" type="ORF">SAMN05421823_101683</name>
</gene>
<keyword evidence="3" id="KW-1185">Reference proteome</keyword>
<organism evidence="2 3">
    <name type="scientific">Catalinimonas alkaloidigena</name>
    <dbReference type="NCBI Taxonomy" id="1075417"/>
    <lineage>
        <taxon>Bacteria</taxon>
        <taxon>Pseudomonadati</taxon>
        <taxon>Bacteroidota</taxon>
        <taxon>Cytophagia</taxon>
        <taxon>Cytophagales</taxon>
        <taxon>Catalimonadaceae</taxon>
        <taxon>Catalinimonas</taxon>
    </lineage>
</organism>